<dbReference type="EMBL" id="LXQA010164306">
    <property type="protein sequence ID" value="MCI28224.1"/>
    <property type="molecule type" value="Genomic_DNA"/>
</dbReference>
<accession>A0A392QWJ8</accession>
<evidence type="ECO:0000256" key="1">
    <source>
        <dbReference type="ARBA" id="ARBA00022741"/>
    </source>
</evidence>
<dbReference type="GO" id="GO:0004467">
    <property type="term" value="F:long-chain fatty acid-CoA ligase activity"/>
    <property type="evidence" value="ECO:0007669"/>
    <property type="project" value="TreeGrafter"/>
</dbReference>
<protein>
    <submittedName>
        <fullName evidence="3">Long chain acyl-CoA synthetase 6 peroxisomal-like</fullName>
    </submittedName>
</protein>
<dbReference type="GO" id="GO:0016020">
    <property type="term" value="C:membrane"/>
    <property type="evidence" value="ECO:0007669"/>
    <property type="project" value="TreeGrafter"/>
</dbReference>
<dbReference type="AlphaFoldDB" id="A0A392QWJ8"/>
<name>A0A392QWJ8_9FABA</name>
<dbReference type="GO" id="GO:0005783">
    <property type="term" value="C:endoplasmic reticulum"/>
    <property type="evidence" value="ECO:0007669"/>
    <property type="project" value="TreeGrafter"/>
</dbReference>
<evidence type="ECO:0000256" key="2">
    <source>
        <dbReference type="ARBA" id="ARBA00022840"/>
    </source>
</evidence>
<proteinExistence type="predicted"/>
<keyword evidence="1" id="KW-0547">Nucleotide-binding</keyword>
<feature type="non-terminal residue" evidence="3">
    <location>
        <position position="1"/>
    </location>
</feature>
<keyword evidence="2" id="KW-0067">ATP-binding</keyword>
<dbReference type="GO" id="GO:0005524">
    <property type="term" value="F:ATP binding"/>
    <property type="evidence" value="ECO:0007669"/>
    <property type="project" value="UniProtKB-KW"/>
</dbReference>
<evidence type="ECO:0000313" key="3">
    <source>
        <dbReference type="EMBL" id="MCI28224.1"/>
    </source>
</evidence>
<organism evidence="3 4">
    <name type="scientific">Trifolium medium</name>
    <dbReference type="NCBI Taxonomy" id="97028"/>
    <lineage>
        <taxon>Eukaryota</taxon>
        <taxon>Viridiplantae</taxon>
        <taxon>Streptophyta</taxon>
        <taxon>Embryophyta</taxon>
        <taxon>Tracheophyta</taxon>
        <taxon>Spermatophyta</taxon>
        <taxon>Magnoliopsida</taxon>
        <taxon>eudicotyledons</taxon>
        <taxon>Gunneridae</taxon>
        <taxon>Pentapetalae</taxon>
        <taxon>rosids</taxon>
        <taxon>fabids</taxon>
        <taxon>Fabales</taxon>
        <taxon>Fabaceae</taxon>
        <taxon>Papilionoideae</taxon>
        <taxon>50 kb inversion clade</taxon>
        <taxon>NPAAA clade</taxon>
        <taxon>Hologalegina</taxon>
        <taxon>IRL clade</taxon>
        <taxon>Trifolieae</taxon>
        <taxon>Trifolium</taxon>
    </lineage>
</organism>
<comment type="caution">
    <text evidence="3">The sequence shown here is derived from an EMBL/GenBank/DDBJ whole genome shotgun (WGS) entry which is preliminary data.</text>
</comment>
<dbReference type="Gene3D" id="2.30.38.10">
    <property type="entry name" value="Luciferase, Domain 3"/>
    <property type="match status" value="1"/>
</dbReference>
<dbReference type="Proteomes" id="UP000265520">
    <property type="component" value="Unassembled WGS sequence"/>
</dbReference>
<dbReference type="PANTHER" id="PTHR43272">
    <property type="entry name" value="LONG-CHAIN-FATTY-ACID--COA LIGASE"/>
    <property type="match status" value="1"/>
</dbReference>
<keyword evidence="4" id="KW-1185">Reference proteome</keyword>
<reference evidence="3 4" key="1">
    <citation type="journal article" date="2018" name="Front. Plant Sci.">
        <title>Red Clover (Trifolium pratense) and Zigzag Clover (T. medium) - A Picture of Genomic Similarities and Differences.</title>
        <authorList>
            <person name="Dluhosova J."/>
            <person name="Istvanek J."/>
            <person name="Nedelnik J."/>
            <person name="Repkova J."/>
        </authorList>
    </citation>
    <scope>NUCLEOTIDE SEQUENCE [LARGE SCALE GENOMIC DNA]</scope>
    <source>
        <strain evidence="4">cv. 10/8</strain>
        <tissue evidence="3">Leaf</tissue>
    </source>
</reference>
<evidence type="ECO:0000313" key="4">
    <source>
        <dbReference type="Proteomes" id="UP000265520"/>
    </source>
</evidence>
<dbReference type="PANTHER" id="PTHR43272:SF33">
    <property type="entry name" value="AMP-BINDING DOMAIN-CONTAINING PROTEIN-RELATED"/>
    <property type="match status" value="1"/>
</dbReference>
<sequence length="70" mass="8018">IKLVDVPEMNYTSDDQPNPRGEICVRGPIIFQGYYKDEVQTREVIDEEGWLHTGDIGTWIAGGRLKIIDR</sequence>
<dbReference type="SUPFAM" id="SSF56801">
    <property type="entry name" value="Acetyl-CoA synthetase-like"/>
    <property type="match status" value="1"/>
</dbReference>